<name>A0A8S9Y3A2_APOLU</name>
<evidence type="ECO:0000256" key="1">
    <source>
        <dbReference type="SAM" id="MobiDB-lite"/>
    </source>
</evidence>
<evidence type="ECO:0000313" key="2">
    <source>
        <dbReference type="EMBL" id="KAF6215707.1"/>
    </source>
</evidence>
<accession>A0A8S9Y3A2</accession>
<dbReference type="InterPro" id="IPR011989">
    <property type="entry name" value="ARM-like"/>
</dbReference>
<proteinExistence type="predicted"/>
<comment type="caution">
    <text evidence="2">The sequence shown here is derived from an EMBL/GenBank/DDBJ whole genome shotgun (WGS) entry which is preliminary data.</text>
</comment>
<protein>
    <submittedName>
        <fullName evidence="2">Uncharacterized protein</fullName>
    </submittedName>
</protein>
<evidence type="ECO:0000313" key="3">
    <source>
        <dbReference type="Proteomes" id="UP000466442"/>
    </source>
</evidence>
<feature type="region of interest" description="Disordered" evidence="1">
    <location>
        <begin position="90"/>
        <end position="130"/>
    </location>
</feature>
<dbReference type="Proteomes" id="UP000466442">
    <property type="component" value="Linkage Group LG1"/>
</dbReference>
<gene>
    <name evidence="2" type="ORF">GE061_000038</name>
</gene>
<reference evidence="2" key="1">
    <citation type="journal article" date="2021" name="Mol. Ecol. Resour.">
        <title>Apolygus lucorum genome provides insights into omnivorousness and mesophyll feeding.</title>
        <authorList>
            <person name="Liu Y."/>
            <person name="Liu H."/>
            <person name="Wang H."/>
            <person name="Huang T."/>
            <person name="Liu B."/>
            <person name="Yang B."/>
            <person name="Yin L."/>
            <person name="Li B."/>
            <person name="Zhang Y."/>
            <person name="Zhang S."/>
            <person name="Jiang F."/>
            <person name="Zhang X."/>
            <person name="Ren Y."/>
            <person name="Wang B."/>
            <person name="Wang S."/>
            <person name="Lu Y."/>
            <person name="Wu K."/>
            <person name="Fan W."/>
            <person name="Wang G."/>
        </authorList>
    </citation>
    <scope>NUCLEOTIDE SEQUENCE</scope>
    <source>
        <strain evidence="2">12Hb</strain>
    </source>
</reference>
<dbReference type="EMBL" id="WIXP02000001">
    <property type="protein sequence ID" value="KAF6215707.1"/>
    <property type="molecule type" value="Genomic_DNA"/>
</dbReference>
<keyword evidence="3" id="KW-1185">Reference proteome</keyword>
<organism evidence="2 3">
    <name type="scientific">Apolygus lucorum</name>
    <name type="common">Small green plant bug</name>
    <name type="synonym">Lygocoris lucorum</name>
    <dbReference type="NCBI Taxonomy" id="248454"/>
    <lineage>
        <taxon>Eukaryota</taxon>
        <taxon>Metazoa</taxon>
        <taxon>Ecdysozoa</taxon>
        <taxon>Arthropoda</taxon>
        <taxon>Hexapoda</taxon>
        <taxon>Insecta</taxon>
        <taxon>Pterygota</taxon>
        <taxon>Neoptera</taxon>
        <taxon>Paraneoptera</taxon>
        <taxon>Hemiptera</taxon>
        <taxon>Heteroptera</taxon>
        <taxon>Panheteroptera</taxon>
        <taxon>Cimicomorpha</taxon>
        <taxon>Miridae</taxon>
        <taxon>Mirini</taxon>
        <taxon>Apolygus</taxon>
    </lineage>
</organism>
<dbReference type="Gene3D" id="1.25.10.10">
    <property type="entry name" value="Leucine-rich Repeat Variant"/>
    <property type="match status" value="1"/>
</dbReference>
<sequence>MTSLGRTMTLLLEKFKEKESVLVEAIREATDAIYSNCSFASMVRYIALSLEHQYPAVKSELFLWRCFTNPNPESSEAGILASTCGQPGEEFVVPRSKRDGSSGSDDESCRRPQLGSSLQKRSKTPPGHDF</sequence>
<dbReference type="AlphaFoldDB" id="A0A8S9Y3A2"/>
<dbReference type="OrthoDB" id="205662at2759"/>